<feature type="compositionally biased region" description="Basic and acidic residues" evidence="10">
    <location>
        <begin position="16"/>
        <end position="27"/>
    </location>
</feature>
<dbReference type="STRING" id="79200.A0A166E609"/>
<keyword evidence="14" id="KW-1185">Reference proteome</keyword>
<dbReference type="GO" id="GO:0005634">
    <property type="term" value="C:nucleus"/>
    <property type="evidence" value="ECO:0007669"/>
    <property type="project" value="UniProtKB-SubCell"/>
</dbReference>
<dbReference type="OMA" id="MIGEGTW"/>
<dbReference type="AlphaFoldDB" id="A0A166E609"/>
<feature type="domain" description="Dof-type" evidence="11">
    <location>
        <begin position="29"/>
        <end position="83"/>
    </location>
</feature>
<dbReference type="KEGG" id="dcr:108206564"/>
<name>A0A166E609_DAUCS</name>
<evidence type="ECO:0000313" key="13">
    <source>
        <dbReference type="EMBL" id="WOG88648.1"/>
    </source>
</evidence>
<dbReference type="GO" id="GO:0008270">
    <property type="term" value="F:zinc ion binding"/>
    <property type="evidence" value="ECO:0007669"/>
    <property type="project" value="UniProtKB-KW"/>
</dbReference>
<evidence type="ECO:0000256" key="5">
    <source>
        <dbReference type="ARBA" id="ARBA00023125"/>
    </source>
</evidence>
<evidence type="ECO:0000256" key="8">
    <source>
        <dbReference type="PROSITE-ProRule" id="PRU00071"/>
    </source>
</evidence>
<accession>A0A166E609</accession>
<dbReference type="GO" id="GO:0003677">
    <property type="term" value="F:DNA binding"/>
    <property type="evidence" value="ECO:0007669"/>
    <property type="project" value="UniProtKB-UniRule"/>
</dbReference>
<comment type="subcellular location">
    <subcellularLocation>
        <location evidence="8 9">Nucleus</location>
    </subcellularLocation>
</comment>
<dbReference type="Pfam" id="PF02701">
    <property type="entry name" value="Zn_ribbon_Dof"/>
    <property type="match status" value="1"/>
</dbReference>
<keyword evidence="5 8" id="KW-0238">DNA-binding</keyword>
<evidence type="ECO:0000256" key="3">
    <source>
        <dbReference type="ARBA" id="ARBA00022833"/>
    </source>
</evidence>
<reference evidence="12" key="1">
    <citation type="journal article" date="2016" name="Nat. Genet.">
        <title>A high-quality carrot genome assembly provides new insights into carotenoid accumulation and asterid genome evolution.</title>
        <authorList>
            <person name="Iorizzo M."/>
            <person name="Ellison S."/>
            <person name="Senalik D."/>
            <person name="Zeng P."/>
            <person name="Satapoomin P."/>
            <person name="Huang J."/>
            <person name="Bowman M."/>
            <person name="Iovene M."/>
            <person name="Sanseverino W."/>
            <person name="Cavagnaro P."/>
            <person name="Yildiz M."/>
            <person name="Macko-Podgorni A."/>
            <person name="Moranska E."/>
            <person name="Grzebelus E."/>
            <person name="Grzebelus D."/>
            <person name="Ashrafi H."/>
            <person name="Zheng Z."/>
            <person name="Cheng S."/>
            <person name="Spooner D."/>
            <person name="Van Deynze A."/>
            <person name="Simon P."/>
        </authorList>
    </citation>
    <scope>NUCLEOTIDE SEQUENCE [LARGE SCALE GENOMIC DNA]</scope>
    <source>
        <tissue evidence="12">Leaf</tissue>
    </source>
</reference>
<dbReference type="PROSITE" id="PS50884">
    <property type="entry name" value="ZF_DOF_2"/>
    <property type="match status" value="1"/>
</dbReference>
<dbReference type="PROSITE" id="PS01361">
    <property type="entry name" value="ZF_DOF_1"/>
    <property type="match status" value="1"/>
</dbReference>
<organism evidence="12">
    <name type="scientific">Daucus carota subsp. sativus</name>
    <name type="common">Carrot</name>
    <dbReference type="NCBI Taxonomy" id="79200"/>
    <lineage>
        <taxon>Eukaryota</taxon>
        <taxon>Viridiplantae</taxon>
        <taxon>Streptophyta</taxon>
        <taxon>Embryophyta</taxon>
        <taxon>Tracheophyta</taxon>
        <taxon>Spermatophyta</taxon>
        <taxon>Magnoliopsida</taxon>
        <taxon>eudicotyledons</taxon>
        <taxon>Gunneridae</taxon>
        <taxon>Pentapetalae</taxon>
        <taxon>asterids</taxon>
        <taxon>campanulids</taxon>
        <taxon>Apiales</taxon>
        <taxon>Apiaceae</taxon>
        <taxon>Apioideae</taxon>
        <taxon>Scandiceae</taxon>
        <taxon>Daucinae</taxon>
        <taxon>Daucus</taxon>
        <taxon>Daucus sect. Daucus</taxon>
    </lineage>
</organism>
<evidence type="ECO:0000256" key="7">
    <source>
        <dbReference type="ARBA" id="ARBA00023242"/>
    </source>
</evidence>
<keyword evidence="6 9" id="KW-0804">Transcription</keyword>
<dbReference type="EMBL" id="LNRQ01000002">
    <property type="protein sequence ID" value="KZN06142.1"/>
    <property type="molecule type" value="Genomic_DNA"/>
</dbReference>
<evidence type="ECO:0000256" key="10">
    <source>
        <dbReference type="SAM" id="MobiDB-lite"/>
    </source>
</evidence>
<evidence type="ECO:0000256" key="9">
    <source>
        <dbReference type="RuleBase" id="RU369094"/>
    </source>
</evidence>
<evidence type="ECO:0000256" key="6">
    <source>
        <dbReference type="ARBA" id="ARBA00023163"/>
    </source>
</evidence>
<keyword evidence="4 9" id="KW-0805">Transcription regulation</keyword>
<dbReference type="Gramene" id="KZN06142">
    <property type="protein sequence ID" value="KZN06142"/>
    <property type="gene ID" value="DCAR_006979"/>
</dbReference>
<sequence>MDTADQWPQEGAPPSDQKKVKPQKDEAPLNCPRCHSTNTKFCYFNNYSLTQPRHFCKACRRYWTRGGSLRNVPVGGGSRKNKRSNSLVTKPTGSQDDHLSSHFSFQNPSNLNLAFSQDYNTLEASRLNNKDINNNIIQLNLNSSYSTSSPSTSASLSAMELLKLNSTGFSHTFMPVVQNPGMMMQYSSGFQFQEFNKPQLGFGANNQENINMSGAGEQRLNFPFGGASSKHHTSANGVDSEDNKVEGNPGVYWNGMPSGGSW</sequence>
<feature type="region of interest" description="Disordered" evidence="10">
    <location>
        <begin position="216"/>
        <end position="262"/>
    </location>
</feature>
<reference evidence="13" key="2">
    <citation type="submission" date="2022-03" db="EMBL/GenBank/DDBJ databases">
        <title>Draft title - Genomic analysis of global carrot germplasm unveils the trajectory of domestication and the origin of high carotenoid orange carrot.</title>
        <authorList>
            <person name="Iorizzo M."/>
            <person name="Ellison S."/>
            <person name="Senalik D."/>
            <person name="Macko-Podgorni A."/>
            <person name="Grzebelus D."/>
            <person name="Bostan H."/>
            <person name="Rolling W."/>
            <person name="Curaba J."/>
            <person name="Simon P."/>
        </authorList>
    </citation>
    <scope>NUCLEOTIDE SEQUENCE</scope>
    <source>
        <tissue evidence="13">Leaf</tissue>
    </source>
</reference>
<evidence type="ECO:0000256" key="1">
    <source>
        <dbReference type="ARBA" id="ARBA00022723"/>
    </source>
</evidence>
<keyword evidence="7 8" id="KW-0539">Nucleus</keyword>
<evidence type="ECO:0000256" key="4">
    <source>
        <dbReference type="ARBA" id="ARBA00023015"/>
    </source>
</evidence>
<dbReference type="Proteomes" id="UP000077755">
    <property type="component" value="Chromosome 2"/>
</dbReference>
<evidence type="ECO:0000313" key="12">
    <source>
        <dbReference type="EMBL" id="KZN06142.1"/>
    </source>
</evidence>
<keyword evidence="3 9" id="KW-0862">Zinc</keyword>
<feature type="region of interest" description="Disordered" evidence="10">
    <location>
        <begin position="1"/>
        <end position="30"/>
    </location>
</feature>
<dbReference type="InterPro" id="IPR003851">
    <property type="entry name" value="Znf_Dof"/>
</dbReference>
<gene>
    <name evidence="12" type="ORF">DCAR_006979</name>
    <name evidence="13" type="ORF">DCAR_0207883</name>
</gene>
<dbReference type="OrthoDB" id="1927254at2759"/>
<comment type="function">
    <text evidence="9">Transcription factor that binds specifically to a 5'-AA[AG]G-3' consensus core sequence.</text>
</comment>
<dbReference type="GO" id="GO:0003700">
    <property type="term" value="F:DNA-binding transcription factor activity"/>
    <property type="evidence" value="ECO:0007669"/>
    <property type="project" value="UniProtKB-UniRule"/>
</dbReference>
<protein>
    <recommendedName>
        <fullName evidence="9">Dof zinc finger protein</fullName>
    </recommendedName>
</protein>
<evidence type="ECO:0000313" key="14">
    <source>
        <dbReference type="Proteomes" id="UP000077755"/>
    </source>
</evidence>
<proteinExistence type="predicted"/>
<keyword evidence="2 8" id="KW-0863">Zinc-finger</keyword>
<keyword evidence="1 9" id="KW-0479">Metal-binding</keyword>
<dbReference type="InterPro" id="IPR045174">
    <property type="entry name" value="Dof"/>
</dbReference>
<dbReference type="PANTHER" id="PTHR31992">
    <property type="entry name" value="DOF ZINC FINGER PROTEIN DOF1.4-RELATED"/>
    <property type="match status" value="1"/>
</dbReference>
<evidence type="ECO:0000256" key="2">
    <source>
        <dbReference type="ARBA" id="ARBA00022771"/>
    </source>
</evidence>
<feature type="region of interest" description="Disordered" evidence="10">
    <location>
        <begin position="71"/>
        <end position="99"/>
    </location>
</feature>
<evidence type="ECO:0000259" key="11">
    <source>
        <dbReference type="PROSITE" id="PS50884"/>
    </source>
</evidence>
<dbReference type="EMBL" id="CP093344">
    <property type="protein sequence ID" value="WOG88648.1"/>
    <property type="molecule type" value="Genomic_DNA"/>
</dbReference>
<feature type="compositionally biased region" description="Polar residues" evidence="10">
    <location>
        <begin position="84"/>
        <end position="94"/>
    </location>
</feature>